<gene>
    <name evidence="1" type="ORF">AJO04nite_27250</name>
</gene>
<name>A0AAV3WIZ9_ACIJO</name>
<evidence type="ECO:0000313" key="2">
    <source>
        <dbReference type="Proteomes" id="UP000321274"/>
    </source>
</evidence>
<protein>
    <recommendedName>
        <fullName evidence="3">Secreted protein</fullName>
    </recommendedName>
</protein>
<evidence type="ECO:0000313" key="1">
    <source>
        <dbReference type="EMBL" id="GEK45467.1"/>
    </source>
</evidence>
<sequence>MIINYILHCINLIRLGTAIGGDRNVGVVCRRSARVLPVFRQLKTTVLILTWEAVLFDDEAVLLKDFSLI</sequence>
<evidence type="ECO:0008006" key="3">
    <source>
        <dbReference type="Google" id="ProtNLM"/>
    </source>
</evidence>
<dbReference type="Proteomes" id="UP000321274">
    <property type="component" value="Unassembled WGS sequence"/>
</dbReference>
<dbReference type="EMBL" id="BJUJ01000110">
    <property type="protein sequence ID" value="GEK45467.1"/>
    <property type="molecule type" value="Genomic_DNA"/>
</dbReference>
<proteinExistence type="predicted"/>
<accession>A0AAV3WIZ9</accession>
<dbReference type="AlphaFoldDB" id="A0AAV3WIZ9"/>
<organism evidence="1 2">
    <name type="scientific">Acinetobacter johnsonii</name>
    <dbReference type="NCBI Taxonomy" id="40214"/>
    <lineage>
        <taxon>Bacteria</taxon>
        <taxon>Pseudomonadati</taxon>
        <taxon>Pseudomonadota</taxon>
        <taxon>Gammaproteobacteria</taxon>
        <taxon>Moraxellales</taxon>
        <taxon>Moraxellaceae</taxon>
        <taxon>Acinetobacter</taxon>
    </lineage>
</organism>
<reference evidence="1 2" key="1">
    <citation type="submission" date="2019-07" db="EMBL/GenBank/DDBJ databases">
        <title>Whole genome shotgun sequence of Acinetobacter johnsonii NBRC 102197.</title>
        <authorList>
            <person name="Hosoyama A."/>
            <person name="Uohara A."/>
            <person name="Ohji S."/>
            <person name="Ichikawa N."/>
        </authorList>
    </citation>
    <scope>NUCLEOTIDE SEQUENCE [LARGE SCALE GENOMIC DNA]</scope>
    <source>
        <strain evidence="1 2">NBRC 102197</strain>
    </source>
</reference>
<comment type="caution">
    <text evidence="1">The sequence shown here is derived from an EMBL/GenBank/DDBJ whole genome shotgun (WGS) entry which is preliminary data.</text>
</comment>